<dbReference type="EMBL" id="LJIJ01000849">
    <property type="protein sequence ID" value="ODM94170.1"/>
    <property type="molecule type" value="Genomic_DNA"/>
</dbReference>
<accession>A0A1D2MM90</accession>
<dbReference type="GO" id="GO:0004089">
    <property type="term" value="F:carbonate dehydratase activity"/>
    <property type="evidence" value="ECO:0007669"/>
    <property type="project" value="UniProtKB-EC"/>
</dbReference>
<dbReference type="SUPFAM" id="SSF51069">
    <property type="entry name" value="Carbonic anhydrase"/>
    <property type="match status" value="2"/>
</dbReference>
<evidence type="ECO:0000256" key="2">
    <source>
        <dbReference type="ARBA" id="ARBA00012925"/>
    </source>
</evidence>
<feature type="domain" description="Alpha-carbonic anhydrase" evidence="8">
    <location>
        <begin position="7"/>
        <end position="288"/>
    </location>
</feature>
<evidence type="ECO:0000256" key="7">
    <source>
        <dbReference type="SAM" id="MobiDB-lite"/>
    </source>
</evidence>
<reference evidence="9 10" key="1">
    <citation type="journal article" date="2016" name="Genome Biol. Evol.">
        <title>Gene Family Evolution Reflects Adaptation to Soil Environmental Stressors in the Genome of the Collembolan Orchesella cincta.</title>
        <authorList>
            <person name="Faddeeva-Vakhrusheva A."/>
            <person name="Derks M.F."/>
            <person name="Anvar S.Y."/>
            <person name="Agamennone V."/>
            <person name="Suring W."/>
            <person name="Smit S."/>
            <person name="van Straalen N.M."/>
            <person name="Roelofs D."/>
        </authorList>
    </citation>
    <scope>NUCLEOTIDE SEQUENCE [LARGE SCALE GENOMIC DNA]</scope>
    <source>
        <tissue evidence="9">Mixed pool</tissue>
    </source>
</reference>
<evidence type="ECO:0000256" key="5">
    <source>
        <dbReference type="ARBA" id="ARBA00023239"/>
    </source>
</evidence>
<organism evidence="9 10">
    <name type="scientific">Orchesella cincta</name>
    <name type="common">Springtail</name>
    <name type="synonym">Podura cincta</name>
    <dbReference type="NCBI Taxonomy" id="48709"/>
    <lineage>
        <taxon>Eukaryota</taxon>
        <taxon>Metazoa</taxon>
        <taxon>Ecdysozoa</taxon>
        <taxon>Arthropoda</taxon>
        <taxon>Hexapoda</taxon>
        <taxon>Collembola</taxon>
        <taxon>Entomobryomorpha</taxon>
        <taxon>Entomobryoidea</taxon>
        <taxon>Orchesellidae</taxon>
        <taxon>Orchesellinae</taxon>
        <taxon>Orchesella</taxon>
    </lineage>
</organism>
<dbReference type="STRING" id="48709.A0A1D2MM90"/>
<dbReference type="GO" id="GO:0008270">
    <property type="term" value="F:zinc ion binding"/>
    <property type="evidence" value="ECO:0007669"/>
    <property type="project" value="InterPro"/>
</dbReference>
<dbReference type="Pfam" id="PF00194">
    <property type="entry name" value="Carb_anhydrase"/>
    <property type="match status" value="2"/>
</dbReference>
<proteinExistence type="inferred from homology"/>
<dbReference type="PANTHER" id="PTHR18952">
    <property type="entry name" value="CARBONIC ANHYDRASE"/>
    <property type="match status" value="1"/>
</dbReference>
<evidence type="ECO:0000313" key="9">
    <source>
        <dbReference type="EMBL" id="ODM94170.1"/>
    </source>
</evidence>
<dbReference type="EC" id="4.2.1.1" evidence="2"/>
<dbReference type="InterPro" id="IPR023561">
    <property type="entry name" value="Carbonic_anhydrase_a-class"/>
</dbReference>
<keyword evidence="3" id="KW-0479">Metal-binding</keyword>
<comment type="caution">
    <text evidence="9">The sequence shown here is derived from an EMBL/GenBank/DDBJ whole genome shotgun (WGS) entry which is preliminary data.</text>
</comment>
<evidence type="ECO:0000313" key="10">
    <source>
        <dbReference type="Proteomes" id="UP000094527"/>
    </source>
</evidence>
<feature type="compositionally biased region" description="Basic and acidic residues" evidence="7">
    <location>
        <begin position="257"/>
        <end position="274"/>
    </location>
</feature>
<dbReference type="AlphaFoldDB" id="A0A1D2MM90"/>
<evidence type="ECO:0000259" key="8">
    <source>
        <dbReference type="PROSITE" id="PS51144"/>
    </source>
</evidence>
<evidence type="ECO:0000256" key="3">
    <source>
        <dbReference type="ARBA" id="ARBA00022723"/>
    </source>
</evidence>
<dbReference type="PROSITE" id="PS51144">
    <property type="entry name" value="ALPHA_CA_2"/>
    <property type="match status" value="2"/>
</dbReference>
<dbReference type="SMART" id="SM01057">
    <property type="entry name" value="Carb_anhydrase"/>
    <property type="match status" value="2"/>
</dbReference>
<feature type="region of interest" description="Disordered" evidence="7">
    <location>
        <begin position="257"/>
        <end position="277"/>
    </location>
</feature>
<dbReference type="Gene3D" id="3.10.200.10">
    <property type="entry name" value="Alpha carbonic anhydrase"/>
    <property type="match status" value="2"/>
</dbReference>
<dbReference type="OrthoDB" id="429145at2759"/>
<comment type="catalytic activity">
    <reaction evidence="6">
        <text>hydrogencarbonate + H(+) = CO2 + H2O</text>
        <dbReference type="Rhea" id="RHEA:10748"/>
        <dbReference type="ChEBI" id="CHEBI:15377"/>
        <dbReference type="ChEBI" id="CHEBI:15378"/>
        <dbReference type="ChEBI" id="CHEBI:16526"/>
        <dbReference type="ChEBI" id="CHEBI:17544"/>
        <dbReference type="EC" id="4.2.1.1"/>
    </reaction>
</comment>
<evidence type="ECO:0000256" key="6">
    <source>
        <dbReference type="ARBA" id="ARBA00048348"/>
    </source>
</evidence>
<name>A0A1D2MM90_ORCCI</name>
<dbReference type="Proteomes" id="UP000094527">
    <property type="component" value="Unassembled WGS sequence"/>
</dbReference>
<evidence type="ECO:0000256" key="4">
    <source>
        <dbReference type="ARBA" id="ARBA00022833"/>
    </source>
</evidence>
<dbReference type="PANTHER" id="PTHR18952:SF265">
    <property type="entry name" value="CARBONIC ANHYDRASE"/>
    <property type="match status" value="1"/>
</dbReference>
<keyword evidence="4" id="KW-0862">Zinc</keyword>
<sequence>MCQSSCLQFCYKDAEGCGPHTSAWGGACQTGKRQSPINLPLVGSLSSPTIKLNLENYKANSFRLQNNGHSIAVDFVGQGGPSAAPRNFPDPINRQISRDYVFSGAHFHWGPSNLNGSEHCIAGVCAQMELHLVHYGAQYESQADAVASGNQALAVVGVLLAKSGMTSMLTATGVKSDALAPIVRNLHKVEEPDHTKFETIKEPLDFTSLLRDTGIIRLPAQVYTYKGSLTTPGCNEQVNWYVMRRPALTSYTDVENFRDSPKTEEGQHLEDNHRPLQPLNGREVKLSVVFCYNDEEGCGPRTSAWGGACQTGTRQSPINLPLVGSLSSPTIKLNLNNYKADSFRLQNNGHSIAVDFVGQGGPSAAPRAFPDPIDHSIVRDYVFSGAHFHWGPSNVNGSEHCIAGVCGQMELHLVHYQAKYNSQADAVASGDPEALAVMGVVIHKSGIVSVLTKTGVKSDALAPIVRNLHQVEEPDHHSFVIVNEPLDFTSLLKDTGLVRLPAQVYTYKGSLTTPGCNEQVNWYVLRRPALTTNADVENFRDTPKTEEGKHLEDNHRPLQPLNGREVKLSVVV</sequence>
<gene>
    <name evidence="9" type="ORF">Ocin01_12518</name>
</gene>
<keyword evidence="5" id="KW-0456">Lyase</keyword>
<keyword evidence="10" id="KW-1185">Reference proteome</keyword>
<dbReference type="CDD" id="cd00326">
    <property type="entry name" value="alpha_CA"/>
    <property type="match status" value="2"/>
</dbReference>
<evidence type="ECO:0000256" key="1">
    <source>
        <dbReference type="ARBA" id="ARBA00010718"/>
    </source>
</evidence>
<comment type="similarity">
    <text evidence="1">Belongs to the alpha-carbonic anhydrase family.</text>
</comment>
<protein>
    <recommendedName>
        <fullName evidence="2">carbonic anhydrase</fullName>
        <ecNumber evidence="2">4.2.1.1</ecNumber>
    </recommendedName>
</protein>
<dbReference type="InterPro" id="IPR001148">
    <property type="entry name" value="CA_dom"/>
</dbReference>
<dbReference type="InterPro" id="IPR036398">
    <property type="entry name" value="CA_dom_sf"/>
</dbReference>
<dbReference type="OMA" id="WCYTGCE"/>
<feature type="domain" description="Alpha-carbonic anhydrase" evidence="8">
    <location>
        <begin position="290"/>
        <end position="570"/>
    </location>
</feature>